<keyword evidence="5 12" id="KW-0999">Mitochondrion inner membrane</keyword>
<proteinExistence type="inferred from homology"/>
<dbReference type="InterPro" id="IPR007992">
    <property type="entry name" value="CybS"/>
</dbReference>
<evidence type="ECO:0000256" key="9">
    <source>
        <dbReference type="ARBA" id="ARBA00023136"/>
    </source>
</evidence>
<organism evidence="13 14">
    <name type="scientific">Saccharomycopsis crataegensis</name>
    <dbReference type="NCBI Taxonomy" id="43959"/>
    <lineage>
        <taxon>Eukaryota</taxon>
        <taxon>Fungi</taxon>
        <taxon>Dikarya</taxon>
        <taxon>Ascomycota</taxon>
        <taxon>Saccharomycotina</taxon>
        <taxon>Saccharomycetes</taxon>
        <taxon>Saccharomycopsidaceae</taxon>
        <taxon>Saccharomycopsis</taxon>
    </lineage>
</organism>
<dbReference type="GO" id="GO:0006121">
    <property type="term" value="P:mitochondrial electron transport, succinate to ubiquinone"/>
    <property type="evidence" value="ECO:0007669"/>
    <property type="project" value="TreeGrafter"/>
</dbReference>
<evidence type="ECO:0000313" key="14">
    <source>
        <dbReference type="Proteomes" id="UP001360560"/>
    </source>
</evidence>
<dbReference type="GO" id="GO:0020037">
    <property type="term" value="F:heme binding"/>
    <property type="evidence" value="ECO:0007669"/>
    <property type="project" value="TreeGrafter"/>
</dbReference>
<evidence type="ECO:0000256" key="5">
    <source>
        <dbReference type="ARBA" id="ARBA00022792"/>
    </source>
</evidence>
<keyword evidence="4" id="KW-0812">Transmembrane</keyword>
<evidence type="ECO:0000256" key="8">
    <source>
        <dbReference type="ARBA" id="ARBA00023128"/>
    </source>
</evidence>
<name>A0AAV5QNR2_9ASCO</name>
<comment type="subcellular location">
    <subcellularLocation>
        <location evidence="1 12">Mitochondrion inner membrane</location>
        <topology evidence="1 12">Multi-pass membrane protein</topology>
    </subcellularLocation>
</comment>
<evidence type="ECO:0000256" key="11">
    <source>
        <dbReference type="PIRSR" id="PIRSR607992-2"/>
    </source>
</evidence>
<dbReference type="RefSeq" id="XP_064853380.1">
    <property type="nucleotide sequence ID" value="XM_064997308.1"/>
</dbReference>
<dbReference type="GO" id="GO:0048039">
    <property type="term" value="F:ubiquinone binding"/>
    <property type="evidence" value="ECO:0007669"/>
    <property type="project" value="TreeGrafter"/>
</dbReference>
<keyword evidence="14" id="KW-1185">Reference proteome</keyword>
<keyword evidence="8 12" id="KW-0496">Mitochondrion</keyword>
<evidence type="ECO:0000256" key="1">
    <source>
        <dbReference type="ARBA" id="ARBA00004448"/>
    </source>
</evidence>
<dbReference type="PANTHER" id="PTHR13337:SF2">
    <property type="entry name" value="SUCCINATE DEHYDROGENASE [UBIQUINONE] CYTOCHROME B SMALL SUBUNIT, MITOCHONDRIAL"/>
    <property type="match status" value="1"/>
</dbReference>
<evidence type="ECO:0000256" key="7">
    <source>
        <dbReference type="ARBA" id="ARBA00022989"/>
    </source>
</evidence>
<dbReference type="Proteomes" id="UP001360560">
    <property type="component" value="Unassembled WGS sequence"/>
</dbReference>
<evidence type="ECO:0000256" key="2">
    <source>
        <dbReference type="ARBA" id="ARBA00007294"/>
    </source>
</evidence>
<accession>A0AAV5QNR2</accession>
<dbReference type="GO" id="GO:0005743">
    <property type="term" value="C:mitochondrial inner membrane"/>
    <property type="evidence" value="ECO:0007669"/>
    <property type="project" value="UniProtKB-SubCell"/>
</dbReference>
<evidence type="ECO:0000256" key="6">
    <source>
        <dbReference type="ARBA" id="ARBA00022946"/>
    </source>
</evidence>
<gene>
    <name evidence="13" type="ORF">DASC09_037090</name>
</gene>
<dbReference type="AlphaFoldDB" id="A0AAV5QNR2"/>
<dbReference type="GO" id="GO:0046872">
    <property type="term" value="F:metal ion binding"/>
    <property type="evidence" value="ECO:0007669"/>
    <property type="project" value="UniProtKB-KW"/>
</dbReference>
<dbReference type="InterPro" id="IPR034804">
    <property type="entry name" value="SQR/QFR_C/D"/>
</dbReference>
<comment type="similarity">
    <text evidence="2 12">Belongs to the CybS family.</text>
</comment>
<evidence type="ECO:0000256" key="4">
    <source>
        <dbReference type="ARBA" id="ARBA00022692"/>
    </source>
</evidence>
<feature type="binding site" description="axial binding residue" evidence="11">
    <location>
        <position position="129"/>
    </location>
    <ligand>
        <name>heme b</name>
        <dbReference type="ChEBI" id="CHEBI:60344"/>
        <note>ligand shared with SDHC</note>
    </ligand>
    <ligandPart>
        <name>Fe</name>
        <dbReference type="ChEBI" id="CHEBI:18248"/>
    </ligandPart>
</feature>
<evidence type="ECO:0000313" key="13">
    <source>
        <dbReference type="EMBL" id="GMM36384.1"/>
    </source>
</evidence>
<evidence type="ECO:0000256" key="12">
    <source>
        <dbReference type="RuleBase" id="RU364031"/>
    </source>
</evidence>
<keyword evidence="11" id="KW-0479">Metal-binding</keyword>
<keyword evidence="3" id="KW-0813">Transport</keyword>
<keyword evidence="9 12" id="KW-0472">Membrane</keyword>
<dbReference type="PANTHER" id="PTHR13337">
    <property type="entry name" value="SUCCINATE DEHYDROGENASE"/>
    <property type="match status" value="1"/>
</dbReference>
<keyword evidence="6 12" id="KW-0809">Transit peptide</keyword>
<dbReference type="EMBL" id="BTFZ01000011">
    <property type="protein sequence ID" value="GMM36384.1"/>
    <property type="molecule type" value="Genomic_DNA"/>
</dbReference>
<dbReference type="Pfam" id="PF05328">
    <property type="entry name" value="CybS"/>
    <property type="match status" value="1"/>
</dbReference>
<keyword evidence="11" id="KW-0408">Iron</keyword>
<dbReference type="CDD" id="cd03496">
    <property type="entry name" value="SQR_TypeC_CybS"/>
    <property type="match status" value="1"/>
</dbReference>
<dbReference type="Gene3D" id="1.20.1300.10">
    <property type="entry name" value="Fumarate reductase/succinate dehydrogenase, transmembrane subunit"/>
    <property type="match status" value="1"/>
</dbReference>
<protein>
    <recommendedName>
        <fullName evidence="12">Succinate dehydrogenase [ubiquinone] cytochrome b small subunit</fullName>
    </recommendedName>
</protein>
<keyword evidence="7" id="KW-1133">Transmembrane helix</keyword>
<dbReference type="GO" id="GO:0006099">
    <property type="term" value="P:tricarboxylic acid cycle"/>
    <property type="evidence" value="ECO:0007669"/>
    <property type="project" value="TreeGrafter"/>
</dbReference>
<evidence type="ECO:0000256" key="3">
    <source>
        <dbReference type="ARBA" id="ARBA00022448"/>
    </source>
</evidence>
<reference evidence="13 14" key="1">
    <citation type="journal article" date="2023" name="Elife">
        <title>Identification of key yeast species and microbe-microbe interactions impacting larval growth of Drosophila in the wild.</title>
        <authorList>
            <person name="Mure A."/>
            <person name="Sugiura Y."/>
            <person name="Maeda R."/>
            <person name="Honda K."/>
            <person name="Sakurai N."/>
            <person name="Takahashi Y."/>
            <person name="Watada M."/>
            <person name="Katoh T."/>
            <person name="Gotoh A."/>
            <person name="Gotoh Y."/>
            <person name="Taniguchi I."/>
            <person name="Nakamura K."/>
            <person name="Hayashi T."/>
            <person name="Katayama T."/>
            <person name="Uemura T."/>
            <person name="Hattori Y."/>
        </authorList>
    </citation>
    <scope>NUCLEOTIDE SEQUENCE [LARGE SCALE GENOMIC DNA]</scope>
    <source>
        <strain evidence="13 14">SC-9</strain>
    </source>
</reference>
<feature type="binding site" evidence="10">
    <location>
        <position position="141"/>
    </location>
    <ligand>
        <name>a ubiquinone</name>
        <dbReference type="ChEBI" id="CHEBI:16389"/>
        <note>ligand shared with IP/SDHB</note>
    </ligand>
</feature>
<evidence type="ECO:0000256" key="10">
    <source>
        <dbReference type="PIRSR" id="PIRSR607992-1"/>
    </source>
</evidence>
<comment type="caution">
    <text evidence="13">The sequence shown here is derived from an EMBL/GenBank/DDBJ whole genome shotgun (WGS) entry which is preliminary data.</text>
</comment>
<dbReference type="GeneID" id="90074359"/>
<sequence length="199" mass="22910">MFSNSLRSPLHSLPQRSLLGSFRPHVSPVRPISFNLFKRDGSKPKPSWKSRFTINWSKYKLKNDPPGLIVGTINEPYKAPPPDYWHGSYHWTYERMVAVPMVPLFITPFVMDVDLPLLDSLLGTLLLVHCHAGWQSCIIDYIPKRRFGPWHTLSMRTLFLGTCVAFYGLYELETNTPGMFEISRSLWKALGKNDDGWVN</sequence>